<dbReference type="Proteomes" id="UP001203607">
    <property type="component" value="Unassembled WGS sequence"/>
</dbReference>
<proteinExistence type="predicted"/>
<dbReference type="InterPro" id="IPR011008">
    <property type="entry name" value="Dimeric_a/b-barrel"/>
</dbReference>
<dbReference type="Gene3D" id="3.30.70.100">
    <property type="match status" value="1"/>
</dbReference>
<dbReference type="InterPro" id="IPR010753">
    <property type="entry name" value="DUF1330"/>
</dbReference>
<keyword evidence="3" id="KW-1185">Reference proteome</keyword>
<evidence type="ECO:0000313" key="3">
    <source>
        <dbReference type="Proteomes" id="UP001203607"/>
    </source>
</evidence>
<name>A0ABT0PPN8_9FLAO</name>
<comment type="caution">
    <text evidence="2">The sequence shown here is derived from an EMBL/GenBank/DDBJ whole genome shotgun (WGS) entry which is preliminary data.</text>
</comment>
<accession>A0ABT0PPN8</accession>
<dbReference type="RefSeq" id="WP_249656534.1">
    <property type="nucleotide sequence ID" value="NZ_JAMFMA010000001.1"/>
</dbReference>
<protein>
    <submittedName>
        <fullName evidence="2">DUF1330 domain-containing protein</fullName>
    </submittedName>
</protein>
<dbReference type="SUPFAM" id="SSF54909">
    <property type="entry name" value="Dimeric alpha+beta barrel"/>
    <property type="match status" value="1"/>
</dbReference>
<gene>
    <name evidence="2" type="ORF">M3P19_05010</name>
</gene>
<dbReference type="EMBL" id="JAMFMA010000001">
    <property type="protein sequence ID" value="MCL6273357.1"/>
    <property type="molecule type" value="Genomic_DNA"/>
</dbReference>
<dbReference type="PANTHER" id="PTHR41521">
    <property type="match status" value="1"/>
</dbReference>
<reference evidence="2 3" key="1">
    <citation type="submission" date="2022-05" db="EMBL/GenBank/DDBJ databases">
        <authorList>
            <person name="Park J.-S."/>
        </authorList>
    </citation>
    <scope>NUCLEOTIDE SEQUENCE [LARGE SCALE GENOMIC DNA]</scope>
    <source>
        <strain evidence="2 3">2012CJ35-5</strain>
    </source>
</reference>
<dbReference type="Pfam" id="PF07045">
    <property type="entry name" value="DUF1330"/>
    <property type="match status" value="1"/>
</dbReference>
<evidence type="ECO:0000313" key="2">
    <source>
        <dbReference type="EMBL" id="MCL6273357.1"/>
    </source>
</evidence>
<evidence type="ECO:0000259" key="1">
    <source>
        <dbReference type="Pfam" id="PF07045"/>
    </source>
</evidence>
<sequence length="100" mass="11257">MTYYSVLDVTPTSEEWIANYLPAANELVIKHGGKYLARTTSHEQLEGDNRTASLRILLEWPSKEAAIAFMQDPEYLPHLEARTKGSISHHYVIAGKDDLA</sequence>
<feature type="domain" description="DUF1330" evidence="1">
    <location>
        <begin position="4"/>
        <end position="95"/>
    </location>
</feature>
<dbReference type="PANTHER" id="PTHR41521:SF4">
    <property type="entry name" value="BLR0684 PROTEIN"/>
    <property type="match status" value="1"/>
</dbReference>
<organism evidence="2 3">
    <name type="scientific">Flagellimonas spongiicola</name>
    <dbReference type="NCBI Taxonomy" id="2942208"/>
    <lineage>
        <taxon>Bacteria</taxon>
        <taxon>Pseudomonadati</taxon>
        <taxon>Bacteroidota</taxon>
        <taxon>Flavobacteriia</taxon>
        <taxon>Flavobacteriales</taxon>
        <taxon>Flavobacteriaceae</taxon>
        <taxon>Flagellimonas</taxon>
    </lineage>
</organism>